<reference evidence="1 3" key="2">
    <citation type="submission" date="2018-07" db="EMBL/GenBank/DDBJ databases">
        <title>The Genome Sequence of Enterococcus sp. DIV0659b.</title>
        <authorList>
            <consortium name="The Broad Institute Genomics Platform"/>
            <consortium name="The Broad Institute Genomic Center for Infectious Diseases"/>
            <person name="Earl A."/>
            <person name="Manson A."/>
            <person name="Schwartman J."/>
            <person name="Gilmore M."/>
            <person name="Abouelleil A."/>
            <person name="Cao P."/>
            <person name="Chapman S."/>
            <person name="Cusick C."/>
            <person name="Shea T."/>
            <person name="Young S."/>
            <person name="Neafsey D."/>
            <person name="Nusbaum C."/>
            <person name="Birren B."/>
        </authorList>
    </citation>
    <scope>NUCLEOTIDE SEQUENCE [LARGE SCALE GENOMIC DNA]</scope>
    <source>
        <strain evidence="1 3">4G2_DIV0659</strain>
    </source>
</reference>
<dbReference type="EMBL" id="NGLE01000002">
    <property type="protein sequence ID" value="OTO08422.1"/>
    <property type="molecule type" value="Genomic_DNA"/>
</dbReference>
<accession>A0A242CF66</accession>
<evidence type="ECO:0000313" key="1">
    <source>
        <dbReference type="EMBL" id="MEI5993943.1"/>
    </source>
</evidence>
<evidence type="ECO:0000313" key="2">
    <source>
        <dbReference type="EMBL" id="OTO08422.1"/>
    </source>
</evidence>
<dbReference type="EMBL" id="NGLE02000001">
    <property type="protein sequence ID" value="MEI5993943.1"/>
    <property type="molecule type" value="Genomic_DNA"/>
</dbReference>
<organism evidence="2">
    <name type="scientific">Candidatus Enterococcus mansonii</name>
    <dbReference type="NCBI Taxonomy" id="1834181"/>
    <lineage>
        <taxon>Bacteria</taxon>
        <taxon>Bacillati</taxon>
        <taxon>Bacillota</taxon>
        <taxon>Bacilli</taxon>
        <taxon>Lactobacillales</taxon>
        <taxon>Enterococcaceae</taxon>
        <taxon>Enterococcus</taxon>
    </lineage>
</organism>
<dbReference type="Proteomes" id="UP000195139">
    <property type="component" value="Unassembled WGS sequence"/>
</dbReference>
<protein>
    <submittedName>
        <fullName evidence="2">Uncharacterized protein</fullName>
    </submittedName>
</protein>
<keyword evidence="3" id="KW-1185">Reference proteome</keyword>
<name>A0A242CF66_9ENTE</name>
<comment type="caution">
    <text evidence="2">The sequence shown here is derived from an EMBL/GenBank/DDBJ whole genome shotgun (WGS) entry which is preliminary data.</text>
</comment>
<dbReference type="STRING" id="1834181.A5880_001422"/>
<dbReference type="AlphaFoldDB" id="A0A242CF66"/>
<evidence type="ECO:0000313" key="3">
    <source>
        <dbReference type="Proteomes" id="UP000195139"/>
    </source>
</evidence>
<gene>
    <name evidence="2" type="ORF">A5880_001422</name>
    <name evidence="1" type="ORF">A5880_001501</name>
</gene>
<reference evidence="2" key="1">
    <citation type="submission" date="2017-05" db="EMBL/GenBank/DDBJ databases">
        <title>The Genome Sequence of Enterococcus sp. 4G2_DIV0659.</title>
        <authorList>
            <consortium name="The Broad Institute Genomics Platform"/>
            <consortium name="The Broad Institute Genomic Center for Infectious Diseases"/>
            <person name="Earl A."/>
            <person name="Manson A."/>
            <person name="Schwartman J."/>
            <person name="Gilmore M."/>
            <person name="Abouelleil A."/>
            <person name="Cao P."/>
            <person name="Chapman S."/>
            <person name="Cusick C."/>
            <person name="Shea T."/>
            <person name="Young S."/>
            <person name="Neafsey D."/>
            <person name="Nusbaum C."/>
            <person name="Birren B."/>
        </authorList>
    </citation>
    <scope>NUCLEOTIDE SEQUENCE [LARGE SCALE GENOMIC DNA]</scope>
    <source>
        <strain evidence="2">4G2_DIV0659</strain>
    </source>
</reference>
<proteinExistence type="predicted"/>
<sequence length="34" mass="4011">MTKCIEDNSGNTFYNVKMEGIIELEIPKELKKFF</sequence>